<organism evidence="6 7">
    <name type="scientific">Flavisolibacter ginsenosidimutans</name>
    <dbReference type="NCBI Taxonomy" id="661481"/>
    <lineage>
        <taxon>Bacteria</taxon>
        <taxon>Pseudomonadati</taxon>
        <taxon>Bacteroidota</taxon>
        <taxon>Chitinophagia</taxon>
        <taxon>Chitinophagales</taxon>
        <taxon>Chitinophagaceae</taxon>
        <taxon>Flavisolibacter</taxon>
    </lineage>
</organism>
<evidence type="ECO:0000259" key="5">
    <source>
        <dbReference type="SMART" id="SM00642"/>
    </source>
</evidence>
<feature type="chain" id="PRO_5022662980" description="Glycosyl hydrolase family 13 catalytic domain-containing protein" evidence="4">
    <location>
        <begin position="36"/>
        <end position="473"/>
    </location>
</feature>
<keyword evidence="2" id="KW-0378">Hydrolase</keyword>
<evidence type="ECO:0000256" key="3">
    <source>
        <dbReference type="SAM" id="MobiDB-lite"/>
    </source>
</evidence>
<dbReference type="OrthoDB" id="9805159at2"/>
<evidence type="ECO:0000256" key="4">
    <source>
        <dbReference type="SAM" id="SignalP"/>
    </source>
</evidence>
<reference evidence="6 7" key="1">
    <citation type="journal article" date="2015" name="Int. J. Syst. Evol. Microbiol.">
        <title>Flavisolibacter ginsenosidimutans sp. nov., with ginsenoside-converting activity isolated from soil used for cultivating ginseng.</title>
        <authorList>
            <person name="Zhao Y."/>
            <person name="Liu Q."/>
            <person name="Kang M.S."/>
            <person name="Jin F."/>
            <person name="Yu H."/>
            <person name="Im W.T."/>
        </authorList>
    </citation>
    <scope>NUCLEOTIDE SEQUENCE [LARGE SCALE GENOMIC DNA]</scope>
    <source>
        <strain evidence="6 7">Gsoil 636</strain>
    </source>
</reference>
<dbReference type="InterPro" id="IPR013780">
    <property type="entry name" value="Glyco_hydro_b"/>
</dbReference>
<feature type="region of interest" description="Disordered" evidence="3">
    <location>
        <begin position="36"/>
        <end position="55"/>
    </location>
</feature>
<evidence type="ECO:0000256" key="2">
    <source>
        <dbReference type="ARBA" id="ARBA00023295"/>
    </source>
</evidence>
<dbReference type="EMBL" id="CP042433">
    <property type="protein sequence ID" value="QEC57196.1"/>
    <property type="molecule type" value="Genomic_DNA"/>
</dbReference>
<dbReference type="KEGG" id="fgg:FSB75_15260"/>
<feature type="domain" description="Glycosyl hydrolase family 13 catalytic" evidence="5">
    <location>
        <begin position="79"/>
        <end position="388"/>
    </location>
</feature>
<dbReference type="Pfam" id="PF00128">
    <property type="entry name" value="Alpha-amylase"/>
    <property type="match status" value="2"/>
</dbReference>
<evidence type="ECO:0000313" key="6">
    <source>
        <dbReference type="EMBL" id="QEC57196.1"/>
    </source>
</evidence>
<dbReference type="SUPFAM" id="SSF51445">
    <property type="entry name" value="(Trans)glycosidases"/>
    <property type="match status" value="1"/>
</dbReference>
<gene>
    <name evidence="6" type="ORF">FSB75_15260</name>
</gene>
<dbReference type="AlphaFoldDB" id="A0A5B8UL75"/>
<dbReference type="PANTHER" id="PTHR47786:SF2">
    <property type="entry name" value="GLYCOSYL HYDROLASE FAMILY 13 CATALYTIC DOMAIN-CONTAINING PROTEIN"/>
    <property type="match status" value="1"/>
</dbReference>
<dbReference type="InterPro" id="IPR006047">
    <property type="entry name" value="GH13_cat_dom"/>
</dbReference>
<dbReference type="GO" id="GO:0016798">
    <property type="term" value="F:hydrolase activity, acting on glycosyl bonds"/>
    <property type="evidence" value="ECO:0007669"/>
    <property type="project" value="UniProtKB-KW"/>
</dbReference>
<comment type="similarity">
    <text evidence="1">Belongs to the glycosyl hydrolase 13 family.</text>
</comment>
<dbReference type="SUPFAM" id="SSF51011">
    <property type="entry name" value="Glycosyl hydrolase domain"/>
    <property type="match status" value="1"/>
</dbReference>
<dbReference type="Pfam" id="PF23915">
    <property type="entry name" value="SusG_C"/>
    <property type="match status" value="1"/>
</dbReference>
<evidence type="ECO:0000256" key="1">
    <source>
        <dbReference type="ARBA" id="ARBA00008061"/>
    </source>
</evidence>
<keyword evidence="4" id="KW-0732">Signal</keyword>
<dbReference type="CDD" id="cd11313">
    <property type="entry name" value="AmyAc_arch_bac_AmyA"/>
    <property type="match status" value="1"/>
</dbReference>
<dbReference type="Gene3D" id="3.20.20.80">
    <property type="entry name" value="Glycosidases"/>
    <property type="match status" value="1"/>
</dbReference>
<protein>
    <recommendedName>
        <fullName evidence="5">Glycosyl hydrolase family 13 catalytic domain-containing protein</fullName>
    </recommendedName>
</protein>
<name>A0A5B8UL75_9BACT</name>
<dbReference type="Proteomes" id="UP000321204">
    <property type="component" value="Chromosome"/>
</dbReference>
<keyword evidence="2" id="KW-0326">Glycosidase</keyword>
<accession>A0A5B8UL75</accession>
<dbReference type="InterPro" id="IPR056300">
    <property type="entry name" value="SusG-like_C"/>
</dbReference>
<dbReference type="InterPro" id="IPR017853">
    <property type="entry name" value="GH"/>
</dbReference>
<proteinExistence type="inferred from homology"/>
<keyword evidence="7" id="KW-1185">Reference proteome</keyword>
<feature type="signal peptide" evidence="4">
    <location>
        <begin position="1"/>
        <end position="35"/>
    </location>
</feature>
<sequence>MSPFPYISANTIAMCKLFSTAVIAVLFLTSCSNTANTSTTANDSASKTSSDSAATVDGHPAWIEQGNVYEVNVRQYTPEGTFNAFAPNLQRLKDMGVQTLWFMPVNPISKFGRKGVLGSYYAVSDYDAINPEYGNMDDWKALVNKAHSMGFKVIIDWVPNHTGADHPWLNNHPNFFVKDSTGKPAVAFDWSDVRQLDYKNTEMQDSMIAAMKYWVKNTNIDGFRCDVAWNVPGEFWKKCITQLKAAKPGMFFLAEGDKPYLLQNGFDAFYPWDAFHMMINVAKGKRLAFALDSVKARYDTAYPPAAIPMYFTSNHDENSWNKADYGTMPGASHAPFAVFTQTFAKSVPLIYSGQEEPFLDSVSFFYKDTITMHDYKRAPFYKTLLNLRKSNSALAANASFKKLRTSNDAAIYAYERQNGANKVLVVLNLSAKPQKFTWTDQPSEKEWSNVFLMNKEPALTSIEPWGYAVYERK</sequence>
<dbReference type="SMART" id="SM00642">
    <property type="entry name" value="Aamy"/>
    <property type="match status" value="1"/>
</dbReference>
<evidence type="ECO:0000313" key="7">
    <source>
        <dbReference type="Proteomes" id="UP000321204"/>
    </source>
</evidence>
<dbReference type="PANTHER" id="PTHR47786">
    <property type="entry name" value="ALPHA-1,4-GLUCAN:MALTOSE-1-PHOSPHATE MALTOSYLTRANSFERASE"/>
    <property type="match status" value="1"/>
</dbReference>
<dbReference type="Gene3D" id="2.60.40.1180">
    <property type="entry name" value="Golgi alpha-mannosidase II"/>
    <property type="match status" value="1"/>
</dbReference>
<dbReference type="GO" id="GO:0005975">
    <property type="term" value="P:carbohydrate metabolic process"/>
    <property type="evidence" value="ECO:0007669"/>
    <property type="project" value="InterPro"/>
</dbReference>